<reference evidence="1 2" key="1">
    <citation type="submission" date="2020-08" db="EMBL/GenBank/DDBJ databases">
        <title>A Genomic Blueprint of the Chicken Gut Microbiome.</title>
        <authorList>
            <person name="Gilroy R."/>
            <person name="Ravi A."/>
            <person name="Getino M."/>
            <person name="Pursley I."/>
            <person name="Horton D.L."/>
            <person name="Alikhan N.-F."/>
            <person name="Baker D."/>
            <person name="Gharbi K."/>
            <person name="Hall N."/>
            <person name="Watson M."/>
            <person name="Adriaenssens E.M."/>
            <person name="Foster-Nyarko E."/>
            <person name="Jarju S."/>
            <person name="Secka A."/>
            <person name="Antonio M."/>
            <person name="Oren A."/>
            <person name="Chaudhuri R."/>
            <person name="La Ragione R.M."/>
            <person name="Hildebrand F."/>
            <person name="Pallen M.J."/>
        </authorList>
    </citation>
    <scope>NUCLEOTIDE SEQUENCE [LARGE SCALE GENOMIC DNA]</scope>
    <source>
        <strain evidence="1 2">Sa5YUA1</strain>
    </source>
</reference>
<evidence type="ECO:0000313" key="2">
    <source>
        <dbReference type="Proteomes" id="UP000657931"/>
    </source>
</evidence>
<protein>
    <submittedName>
        <fullName evidence="1">Uncharacterized protein</fullName>
    </submittedName>
</protein>
<keyword evidence="2" id="KW-1185">Reference proteome</keyword>
<proteinExistence type="predicted"/>
<evidence type="ECO:0000313" key="1">
    <source>
        <dbReference type="EMBL" id="MBD7937559.1"/>
    </source>
</evidence>
<name>A0ABR8QQ68_9BACI</name>
<sequence length="100" mass="11567">MGLTRVKRVIRCQIASDDGVFSTSLFCHDSFFIQNALYDNRIYHLYEKNDHADLPALIDLNPYVESGEPFSIKEQLFERVIDKLLGNEELANEEIDHFSS</sequence>
<gene>
    <name evidence="1" type="ORF">H9655_11045</name>
</gene>
<dbReference type="EMBL" id="JACSQT010000004">
    <property type="protein sequence ID" value="MBD7937559.1"/>
    <property type="molecule type" value="Genomic_DNA"/>
</dbReference>
<organism evidence="1 2">
    <name type="scientific">Cytobacillus stercorigallinarum</name>
    <dbReference type="NCBI Taxonomy" id="2762240"/>
    <lineage>
        <taxon>Bacteria</taxon>
        <taxon>Bacillati</taxon>
        <taxon>Bacillota</taxon>
        <taxon>Bacilli</taxon>
        <taxon>Bacillales</taxon>
        <taxon>Bacillaceae</taxon>
        <taxon>Cytobacillus</taxon>
    </lineage>
</organism>
<dbReference type="Proteomes" id="UP000657931">
    <property type="component" value="Unassembled WGS sequence"/>
</dbReference>
<comment type="caution">
    <text evidence="1">The sequence shown here is derived from an EMBL/GenBank/DDBJ whole genome shotgun (WGS) entry which is preliminary data.</text>
</comment>
<accession>A0ABR8QQ68</accession>